<keyword evidence="1" id="KW-0732">Signal</keyword>
<evidence type="ECO:0000313" key="2">
    <source>
        <dbReference type="EMBL" id="SFR22157.1"/>
    </source>
</evidence>
<evidence type="ECO:0000313" key="3">
    <source>
        <dbReference type="Proteomes" id="UP000198583"/>
    </source>
</evidence>
<accession>A0A1I6EX13</accession>
<protein>
    <submittedName>
        <fullName evidence="2">Uncharacterized protein</fullName>
    </submittedName>
</protein>
<evidence type="ECO:0000256" key="1">
    <source>
        <dbReference type="SAM" id="SignalP"/>
    </source>
</evidence>
<organism evidence="2 3">
    <name type="scientific">Lentzea waywayandensis</name>
    <dbReference type="NCBI Taxonomy" id="84724"/>
    <lineage>
        <taxon>Bacteria</taxon>
        <taxon>Bacillati</taxon>
        <taxon>Actinomycetota</taxon>
        <taxon>Actinomycetes</taxon>
        <taxon>Pseudonocardiales</taxon>
        <taxon>Pseudonocardiaceae</taxon>
        <taxon>Lentzea</taxon>
    </lineage>
</organism>
<feature type="chain" id="PRO_5011595954" evidence="1">
    <location>
        <begin position="28"/>
        <end position="454"/>
    </location>
</feature>
<sequence>MASHLIRRARLLGLVSLGPLMVLMACADKQACPLRPSAPEVAAVQTPRSEQTNVNLELSARYMRALFRERLESSSEDPAGSTGARATTVDLTQEGVGASAKNLVRVGLVPWVKSASSPPGGTDSGRVDLPRSFHLLLEIKHHLVTAATQPDAATRRRWLDGAEEGVALTFTFVALRDVTFGRDVVCPSSEPPDPIAEKILHGVFDGLRDQKPTVIPTALVTELAGSLTGGSAKVIGANLASDGDLKLGFTLDAGTPATFAPETLLVHHPADDWGFELDSTLAAGLVTAQAKASVAANDFQAIVDSVKVEFSRQGIAVAVDATHKQSRPCPDIHFKARSLTVLSVLKDPAGKSVLTAKSGTPAVTDDAGLVSKFCYFFGTVIFGKATLVIGPAAPTAPCPGVLGPSLSFGFGTDTFYGTSVDTDETFYISGRSSHLDELLAGSTRPAERPPVPNC</sequence>
<dbReference type="Proteomes" id="UP000198583">
    <property type="component" value="Unassembled WGS sequence"/>
</dbReference>
<dbReference type="PROSITE" id="PS51257">
    <property type="entry name" value="PROKAR_LIPOPROTEIN"/>
    <property type="match status" value="1"/>
</dbReference>
<feature type="signal peptide" evidence="1">
    <location>
        <begin position="1"/>
        <end position="27"/>
    </location>
</feature>
<name>A0A1I6EX13_9PSEU</name>
<proteinExistence type="predicted"/>
<gene>
    <name evidence="2" type="ORF">SAMN04488564_10681</name>
</gene>
<keyword evidence="3" id="KW-1185">Reference proteome</keyword>
<reference evidence="3" key="1">
    <citation type="submission" date="2016-10" db="EMBL/GenBank/DDBJ databases">
        <authorList>
            <person name="Varghese N."/>
            <person name="Submissions S."/>
        </authorList>
    </citation>
    <scope>NUCLEOTIDE SEQUENCE [LARGE SCALE GENOMIC DNA]</scope>
    <source>
        <strain evidence="3">DSM 44232</strain>
    </source>
</reference>
<dbReference type="AlphaFoldDB" id="A0A1I6EX13"/>
<dbReference type="EMBL" id="FOYL01000006">
    <property type="protein sequence ID" value="SFR22157.1"/>
    <property type="molecule type" value="Genomic_DNA"/>
</dbReference>
<dbReference type="RefSeq" id="WP_143138775.1">
    <property type="nucleotide sequence ID" value="NZ_FOYL01000006.1"/>
</dbReference>